<keyword evidence="3" id="KW-1185">Reference proteome</keyword>
<dbReference type="RefSeq" id="WP_337890389.1">
    <property type="nucleotide sequence ID" value="NZ_JBAHVI010000006.1"/>
</dbReference>
<evidence type="ECO:0000313" key="3">
    <source>
        <dbReference type="Proteomes" id="UP001359781"/>
    </source>
</evidence>
<sequence>MILDNVPVTGIHTADSTDWTSAVIFLITFLLFLPAWLSYGNPLKLSKLIRRIILLLGTPVAFVFGLWALSLSPDNADTVDLDEFLNEADSSYHVENVKVEGGGSVVDLPYSGRTETYNFTFTASPRGEEERCKGNVRFERKNERTGRTNNVYASVRAMCPSDGK</sequence>
<evidence type="ECO:0000256" key="1">
    <source>
        <dbReference type="SAM" id="Phobius"/>
    </source>
</evidence>
<reference evidence="2 3" key="1">
    <citation type="submission" date="2024-02" db="EMBL/GenBank/DDBJ databases">
        <title>Whole genome sequencing and characterization of Corynebacterium isolated from the ocular surface of dry eye disease sufferers.</title>
        <authorList>
            <person name="Naqvi M."/>
        </authorList>
    </citation>
    <scope>NUCLEOTIDE SEQUENCE [LARGE SCALE GENOMIC DNA]</scope>
    <source>
        <strain evidence="2 3">PCRF</strain>
    </source>
</reference>
<protein>
    <recommendedName>
        <fullName evidence="4">DUF4307 domain-containing protein</fullName>
    </recommendedName>
</protein>
<name>A0ABU8NYE5_9CORY</name>
<evidence type="ECO:0008006" key="4">
    <source>
        <dbReference type="Google" id="ProtNLM"/>
    </source>
</evidence>
<keyword evidence="1" id="KW-1133">Transmembrane helix</keyword>
<accession>A0ABU8NYE5</accession>
<dbReference type="EMBL" id="JBAHVJ010000006">
    <property type="protein sequence ID" value="MEJ4099986.1"/>
    <property type="molecule type" value="Genomic_DNA"/>
</dbReference>
<feature type="transmembrane region" description="Helical" evidence="1">
    <location>
        <begin position="52"/>
        <end position="69"/>
    </location>
</feature>
<evidence type="ECO:0000313" key="2">
    <source>
        <dbReference type="EMBL" id="MEJ4099986.1"/>
    </source>
</evidence>
<organism evidence="2 3">
    <name type="scientific">Corynebacterium mastitidis</name>
    <dbReference type="NCBI Taxonomy" id="161890"/>
    <lineage>
        <taxon>Bacteria</taxon>
        <taxon>Bacillati</taxon>
        <taxon>Actinomycetota</taxon>
        <taxon>Actinomycetes</taxon>
        <taxon>Mycobacteriales</taxon>
        <taxon>Corynebacteriaceae</taxon>
        <taxon>Corynebacterium</taxon>
    </lineage>
</organism>
<comment type="caution">
    <text evidence="2">The sequence shown here is derived from an EMBL/GenBank/DDBJ whole genome shotgun (WGS) entry which is preliminary data.</text>
</comment>
<dbReference type="Proteomes" id="UP001359781">
    <property type="component" value="Unassembled WGS sequence"/>
</dbReference>
<gene>
    <name evidence="2" type="ORF">V5S96_06410</name>
</gene>
<keyword evidence="1" id="KW-0472">Membrane</keyword>
<feature type="transmembrane region" description="Helical" evidence="1">
    <location>
        <begin position="20"/>
        <end position="40"/>
    </location>
</feature>
<keyword evidence="1" id="KW-0812">Transmembrane</keyword>
<proteinExistence type="predicted"/>